<evidence type="ECO:0000256" key="8">
    <source>
        <dbReference type="ARBA" id="ARBA00022825"/>
    </source>
</evidence>
<dbReference type="STRING" id="273121.WS2226"/>
<evidence type="ECO:0000256" key="2">
    <source>
        <dbReference type="ARBA" id="ARBA00010541"/>
    </source>
</evidence>
<dbReference type="Pfam" id="PF17820">
    <property type="entry name" value="PDZ_6"/>
    <property type="match status" value="1"/>
</dbReference>
<keyword evidence="3 13" id="KW-0645">Protease</keyword>
<dbReference type="InterPro" id="IPR001478">
    <property type="entry name" value="PDZ"/>
</dbReference>
<feature type="active site" description="Charge relay system" evidence="9">
    <location>
        <position position="224"/>
    </location>
</feature>
<dbReference type="InterPro" id="IPR009003">
    <property type="entry name" value="Peptidase_S1_PA"/>
</dbReference>
<feature type="chain" id="PRO_5039162604" evidence="11">
    <location>
        <begin position="19"/>
        <end position="474"/>
    </location>
</feature>
<organism evidence="14">
    <name type="scientific">Wolinella succinogenes (strain ATCC 29543 / DSM 1740 / CCUG 13145 / JCM 31913 / LMG 7466 / NCTC 11488 / FDC 602W)</name>
    <name type="common">Vibrio succinogenes</name>
    <dbReference type="NCBI Taxonomy" id="273121"/>
    <lineage>
        <taxon>Bacteria</taxon>
        <taxon>Pseudomonadati</taxon>
        <taxon>Campylobacterota</taxon>
        <taxon>Epsilonproteobacteria</taxon>
        <taxon>Campylobacterales</taxon>
        <taxon>Helicobacteraceae</taxon>
        <taxon>Wolinella</taxon>
    </lineage>
</organism>
<dbReference type="GO" id="GO:0006508">
    <property type="term" value="P:proteolysis"/>
    <property type="evidence" value="ECO:0007669"/>
    <property type="project" value="UniProtKB-KW"/>
</dbReference>
<dbReference type="PANTHER" id="PTHR43343:SF3">
    <property type="entry name" value="PROTEASE DO-LIKE 8, CHLOROPLASTIC"/>
    <property type="match status" value="1"/>
</dbReference>
<comment type="subcellular location">
    <subcellularLocation>
        <location evidence="1">Periplasm</location>
    </subcellularLocation>
</comment>
<evidence type="ECO:0000256" key="1">
    <source>
        <dbReference type="ARBA" id="ARBA00004418"/>
    </source>
</evidence>
<evidence type="ECO:0000256" key="3">
    <source>
        <dbReference type="ARBA" id="ARBA00022670"/>
    </source>
</evidence>
<dbReference type="eggNOG" id="COG0265">
    <property type="taxonomic scope" value="Bacteria"/>
</dbReference>
<dbReference type="SMART" id="SM00228">
    <property type="entry name" value="PDZ"/>
    <property type="match status" value="2"/>
</dbReference>
<dbReference type="MEROPS" id="S01.500"/>
<dbReference type="HOGENOM" id="CLU_020120_1_1_7"/>
<dbReference type="Pfam" id="PF13365">
    <property type="entry name" value="Trypsin_2"/>
    <property type="match status" value="1"/>
</dbReference>
<evidence type="ECO:0000256" key="10">
    <source>
        <dbReference type="PIRSR" id="PIRSR611782-2"/>
    </source>
</evidence>
<evidence type="ECO:0000256" key="6">
    <source>
        <dbReference type="ARBA" id="ARBA00022764"/>
    </source>
</evidence>
<proteinExistence type="inferred from homology"/>
<feature type="active site" description="Charge relay system" evidence="9">
    <location>
        <position position="150"/>
    </location>
</feature>
<dbReference type="NCBIfam" id="TIGR02037">
    <property type="entry name" value="degP_htrA_DO"/>
    <property type="match status" value="1"/>
</dbReference>
<dbReference type="InterPro" id="IPR051201">
    <property type="entry name" value="Chloro_Bact_Ser_Proteases"/>
</dbReference>
<feature type="binding site" evidence="10">
    <location>
        <position position="150"/>
    </location>
    <ligand>
        <name>substrate</name>
    </ligand>
</feature>
<feature type="binding site" evidence="10">
    <location>
        <position position="119"/>
    </location>
    <ligand>
        <name>substrate</name>
    </ligand>
</feature>
<dbReference type="EMBL" id="BX571663">
    <property type="protein sequence ID" value="CAE11214.1"/>
    <property type="molecule type" value="Genomic_DNA"/>
</dbReference>
<dbReference type="AlphaFoldDB" id="Q7M7L2"/>
<evidence type="ECO:0000256" key="5">
    <source>
        <dbReference type="ARBA" id="ARBA00022737"/>
    </source>
</evidence>
<dbReference type="Gene3D" id="2.40.10.120">
    <property type="match status" value="1"/>
</dbReference>
<dbReference type="PANTHER" id="PTHR43343">
    <property type="entry name" value="PEPTIDASE S12"/>
    <property type="match status" value="1"/>
</dbReference>
<dbReference type="PRINTS" id="PR00834">
    <property type="entry name" value="PROTEASES2C"/>
</dbReference>
<dbReference type="KEGG" id="wsu:WS2226"/>
<dbReference type="InterPro" id="IPR041489">
    <property type="entry name" value="PDZ_6"/>
</dbReference>
<dbReference type="Proteomes" id="UP000000422">
    <property type="component" value="Chromosome"/>
</dbReference>
<keyword evidence="8" id="KW-0720">Serine protease</keyword>
<feature type="active site" description="Charge relay system" evidence="9">
    <location>
        <position position="119"/>
    </location>
</feature>
<dbReference type="Pfam" id="PF13180">
    <property type="entry name" value="PDZ_2"/>
    <property type="match status" value="1"/>
</dbReference>
<evidence type="ECO:0000256" key="4">
    <source>
        <dbReference type="ARBA" id="ARBA00022729"/>
    </source>
</evidence>
<evidence type="ECO:0000313" key="14">
    <source>
        <dbReference type="Proteomes" id="UP000000422"/>
    </source>
</evidence>
<dbReference type="InterPro" id="IPR036034">
    <property type="entry name" value="PDZ_sf"/>
</dbReference>
<evidence type="ECO:0000259" key="12">
    <source>
        <dbReference type="SMART" id="SM00228"/>
    </source>
</evidence>
<accession>Q7M7L2</accession>
<feature type="signal peptide" evidence="11">
    <location>
        <begin position="1"/>
        <end position="18"/>
    </location>
</feature>
<reference evidence="13 14" key="1">
    <citation type="journal article" date="2003" name="Proc. Natl. Acad. Sci. U.S.A.">
        <title>Complete genome sequence and analysis of Wolinella succinogenes.</title>
        <authorList>
            <person name="Baar C."/>
            <person name="Eppinger M."/>
            <person name="Raddatz G."/>
            <person name="Simon JM."/>
            <person name="Lanz C."/>
            <person name="Klimmek O."/>
            <person name="Nandakumar R."/>
            <person name="Gross R."/>
            <person name="Rosinus A."/>
            <person name="Keller H."/>
            <person name="Jagtap P."/>
            <person name="Linke B."/>
            <person name="Meyer F."/>
            <person name="Lederer H."/>
            <person name="Schuster S.C."/>
        </authorList>
    </citation>
    <scope>NUCLEOTIDE SEQUENCE [LARGE SCALE GENOMIC DNA]</scope>
    <source>
        <strain evidence="14">ATCC 29543 / DSM 1740 / CCUG 13145 / JCM 31913 / LMG 7466 / NCTC 11488 / FDC 602W</strain>
    </source>
</reference>
<gene>
    <name evidence="13" type="primary">HTRA</name>
    <name evidence="13" type="ordered locus">WS2226</name>
</gene>
<keyword evidence="14" id="KW-1185">Reference proteome</keyword>
<keyword evidence="5" id="KW-0677">Repeat</keyword>
<evidence type="ECO:0000256" key="11">
    <source>
        <dbReference type="SAM" id="SignalP"/>
    </source>
</evidence>
<dbReference type="GO" id="GO:0004252">
    <property type="term" value="F:serine-type endopeptidase activity"/>
    <property type="evidence" value="ECO:0007669"/>
    <property type="project" value="InterPro"/>
</dbReference>
<keyword evidence="4 11" id="KW-0732">Signal</keyword>
<dbReference type="InterPro" id="IPR001940">
    <property type="entry name" value="Peptidase_S1C"/>
</dbReference>
<evidence type="ECO:0000256" key="9">
    <source>
        <dbReference type="PIRSR" id="PIRSR611782-1"/>
    </source>
</evidence>
<dbReference type="FunFam" id="2.40.10.10:FF:000001">
    <property type="entry name" value="Periplasmic serine protease DegS"/>
    <property type="match status" value="1"/>
</dbReference>
<comment type="similarity">
    <text evidence="2">Belongs to the peptidase S1C family.</text>
</comment>
<dbReference type="RefSeq" id="WP_011139996.1">
    <property type="nucleotide sequence ID" value="NC_005090.1"/>
</dbReference>
<dbReference type="InterPro" id="IPR011782">
    <property type="entry name" value="Pept_S1C_Do"/>
</dbReference>
<sequence length="474" mass="50756">MNLRLFCLGSLFMTYALAFSVSEAPAIERRVAPDVSSGVVYSYYDSIKDAKRGVVNISTQKKVKGASGIDPSHPLFNDPFFKQFFGDMFGQVIPKDRIERSLGSGVIISKDGYILTNNHVIDGADKVIVSLPDNSKEYEAKVIGKDPRSDLAVIKIEGKDFPFVIFGSSNDLRVGDVVFAIGNPFGVGETVTQGIVSALNKSGIGINDYENFIQTDASINPGNSGGALVDSRGALVGINTAILSRTGGNHGVGFAIPSDMAKKIAITLIDKGVIERGYMGVSIQDVTQDLRDLYGDKEGAVIISTESSSPAAKAGLKVWDLITKIDEKPVKNAADLKNIIGSYSPNDKVKVTYIRDKKESTATLKLIEAPSNAKTSGAGVSNSAIDGLMLSAIDDRIRQRYRLAIDTSGVLVIGVQAGSYAEEIGFSEGDIILQIENYPIKDIASFNEAMKQHKGKAKRLLVSRGGTIFSVVVK</sequence>
<feature type="binding site" evidence="10">
    <location>
        <begin position="222"/>
        <end position="224"/>
    </location>
    <ligand>
        <name>substrate</name>
    </ligand>
</feature>
<evidence type="ECO:0000256" key="7">
    <source>
        <dbReference type="ARBA" id="ARBA00022801"/>
    </source>
</evidence>
<protein>
    <submittedName>
        <fullName evidence="13">PROTEASE DO</fullName>
    </submittedName>
</protein>
<name>Q7M7L2_WOLSU</name>
<dbReference type="SUPFAM" id="SSF50156">
    <property type="entry name" value="PDZ domain-like"/>
    <property type="match status" value="2"/>
</dbReference>
<keyword evidence="7" id="KW-0378">Hydrolase</keyword>
<dbReference type="GO" id="GO:0042597">
    <property type="term" value="C:periplasmic space"/>
    <property type="evidence" value="ECO:0007669"/>
    <property type="project" value="UniProtKB-SubCell"/>
</dbReference>
<feature type="domain" description="PDZ" evidence="12">
    <location>
        <begin position="399"/>
        <end position="466"/>
    </location>
</feature>
<dbReference type="SUPFAM" id="SSF50494">
    <property type="entry name" value="Trypsin-like serine proteases"/>
    <property type="match status" value="1"/>
</dbReference>
<keyword evidence="6" id="KW-0574">Periplasm</keyword>
<feature type="domain" description="PDZ" evidence="12">
    <location>
        <begin position="277"/>
        <end position="357"/>
    </location>
</feature>
<dbReference type="Gene3D" id="2.30.42.10">
    <property type="match status" value="2"/>
</dbReference>
<evidence type="ECO:0000313" key="13">
    <source>
        <dbReference type="EMBL" id="CAE11214.1"/>
    </source>
</evidence>